<evidence type="ECO:0000313" key="2">
    <source>
        <dbReference type="EMBL" id="ETW82741.1"/>
    </source>
</evidence>
<dbReference type="KEGG" id="hir:HETIRDRAFT_416817"/>
<sequence length="344" mass="37536">MRCKVMLILSCFIVSIAPLSLATPFWDWQADYNDGVHLAVSPECGELGGNFTDVNAGIDLRKIKTIVSFGDSYTDSGKHDGSPLLPPVLTPPDPHAGGRYSDGPMWLENIANDINAKYMAYAWSGAVVNGSLWPSKPSTTTDFISQVSRFLNQSNDLDPHTTLYTVFFGINDWVASQTDGDHLPEDAQYLLNQIRILASPPTNARNILVTDVYGRGAHTPSGEAWKQSIFDGLSAFNSGTNGAPPLNVAFGDFSRIWDGVLGTAPGYAAFGYTSSGSCLPFTNTTEGECDDPKHTFYWLHGCELLHEVQASIFIAESLFLFSGIRQMKRDGSWLIMLKKCSKSA</sequence>
<dbReference type="eggNOG" id="ENOG502SKVX">
    <property type="taxonomic scope" value="Eukaryota"/>
</dbReference>
<keyword evidence="1" id="KW-0732">Signal</keyword>
<keyword evidence="3" id="KW-1185">Reference proteome</keyword>
<proteinExistence type="predicted"/>
<organism evidence="2 3">
    <name type="scientific">Heterobasidion irregulare (strain TC 32-1)</name>
    <dbReference type="NCBI Taxonomy" id="747525"/>
    <lineage>
        <taxon>Eukaryota</taxon>
        <taxon>Fungi</taxon>
        <taxon>Dikarya</taxon>
        <taxon>Basidiomycota</taxon>
        <taxon>Agaricomycotina</taxon>
        <taxon>Agaricomycetes</taxon>
        <taxon>Russulales</taxon>
        <taxon>Bondarzewiaceae</taxon>
        <taxon>Heterobasidion</taxon>
        <taxon>Heterobasidion annosum species complex</taxon>
    </lineage>
</organism>
<reference evidence="2 3" key="1">
    <citation type="journal article" date="2012" name="New Phytol.">
        <title>Insight into trade-off between wood decay and parasitism from the genome of a fungal forest pathogen.</title>
        <authorList>
            <person name="Olson A."/>
            <person name="Aerts A."/>
            <person name="Asiegbu F."/>
            <person name="Belbahri L."/>
            <person name="Bouzid O."/>
            <person name="Broberg A."/>
            <person name="Canback B."/>
            <person name="Coutinho P.M."/>
            <person name="Cullen D."/>
            <person name="Dalman K."/>
            <person name="Deflorio G."/>
            <person name="van Diepen L.T."/>
            <person name="Dunand C."/>
            <person name="Duplessis S."/>
            <person name="Durling M."/>
            <person name="Gonthier P."/>
            <person name="Grimwood J."/>
            <person name="Fossdal C.G."/>
            <person name="Hansson D."/>
            <person name="Henrissat B."/>
            <person name="Hietala A."/>
            <person name="Himmelstrand K."/>
            <person name="Hoffmeister D."/>
            <person name="Hogberg N."/>
            <person name="James T.Y."/>
            <person name="Karlsson M."/>
            <person name="Kohler A."/>
            <person name="Kues U."/>
            <person name="Lee Y.H."/>
            <person name="Lin Y.C."/>
            <person name="Lind M."/>
            <person name="Lindquist E."/>
            <person name="Lombard V."/>
            <person name="Lucas S."/>
            <person name="Lunden K."/>
            <person name="Morin E."/>
            <person name="Murat C."/>
            <person name="Park J."/>
            <person name="Raffaello T."/>
            <person name="Rouze P."/>
            <person name="Salamov A."/>
            <person name="Schmutz J."/>
            <person name="Solheim H."/>
            <person name="Stahlberg J."/>
            <person name="Velez H."/>
            <person name="de Vries R.P."/>
            <person name="Wiebenga A."/>
            <person name="Woodward S."/>
            <person name="Yakovlev I."/>
            <person name="Garbelotto M."/>
            <person name="Martin F."/>
            <person name="Grigoriev I.V."/>
            <person name="Stenlid J."/>
        </authorList>
    </citation>
    <scope>NUCLEOTIDE SEQUENCE [LARGE SCALE GENOMIC DNA]</scope>
    <source>
        <strain evidence="2 3">TC 32-1</strain>
    </source>
</reference>
<evidence type="ECO:0008006" key="4">
    <source>
        <dbReference type="Google" id="ProtNLM"/>
    </source>
</evidence>
<protein>
    <recommendedName>
        <fullName evidence="4">Carbohydrate esterase family 16 protein</fullName>
    </recommendedName>
</protein>
<feature type="chain" id="PRO_5004845299" description="Carbohydrate esterase family 16 protein" evidence="1">
    <location>
        <begin position="23"/>
        <end position="344"/>
    </location>
</feature>
<dbReference type="RefSeq" id="XP_009545069.1">
    <property type="nucleotide sequence ID" value="XM_009546774.1"/>
</dbReference>
<dbReference type="InterPro" id="IPR001087">
    <property type="entry name" value="GDSL"/>
</dbReference>
<dbReference type="HOGENOM" id="CLU_053747_0_0_1"/>
<dbReference type="AlphaFoldDB" id="W4KCE1"/>
<dbReference type="InterPro" id="IPR036514">
    <property type="entry name" value="SGNH_hydro_sf"/>
</dbReference>
<evidence type="ECO:0000313" key="3">
    <source>
        <dbReference type="Proteomes" id="UP000030671"/>
    </source>
</evidence>
<dbReference type="Gene3D" id="3.40.50.1110">
    <property type="entry name" value="SGNH hydrolase"/>
    <property type="match status" value="1"/>
</dbReference>
<dbReference type="Pfam" id="PF00657">
    <property type="entry name" value="Lipase_GDSL"/>
    <property type="match status" value="1"/>
</dbReference>
<accession>W4KCE1</accession>
<evidence type="ECO:0000256" key="1">
    <source>
        <dbReference type="SAM" id="SignalP"/>
    </source>
</evidence>
<dbReference type="Proteomes" id="UP000030671">
    <property type="component" value="Unassembled WGS sequence"/>
</dbReference>
<gene>
    <name evidence="2" type="ORF">HETIRDRAFT_416817</name>
</gene>
<dbReference type="EMBL" id="KI925457">
    <property type="protein sequence ID" value="ETW82741.1"/>
    <property type="molecule type" value="Genomic_DNA"/>
</dbReference>
<name>W4KCE1_HETIT</name>
<feature type="signal peptide" evidence="1">
    <location>
        <begin position="1"/>
        <end position="22"/>
    </location>
</feature>
<dbReference type="GO" id="GO:0016788">
    <property type="term" value="F:hydrolase activity, acting on ester bonds"/>
    <property type="evidence" value="ECO:0007669"/>
    <property type="project" value="InterPro"/>
</dbReference>
<dbReference type="SUPFAM" id="SSF52266">
    <property type="entry name" value="SGNH hydrolase"/>
    <property type="match status" value="1"/>
</dbReference>
<dbReference type="OrthoDB" id="1600564at2759"/>
<dbReference type="InParanoid" id="W4KCE1"/>
<dbReference type="GeneID" id="20673364"/>